<accession>A0A5B7INL4</accession>
<protein>
    <submittedName>
        <fullName evidence="2">Uncharacterized protein</fullName>
    </submittedName>
</protein>
<organism evidence="2 3">
    <name type="scientific">Portunus trituberculatus</name>
    <name type="common">Swimming crab</name>
    <name type="synonym">Neptunus trituberculatus</name>
    <dbReference type="NCBI Taxonomy" id="210409"/>
    <lineage>
        <taxon>Eukaryota</taxon>
        <taxon>Metazoa</taxon>
        <taxon>Ecdysozoa</taxon>
        <taxon>Arthropoda</taxon>
        <taxon>Crustacea</taxon>
        <taxon>Multicrustacea</taxon>
        <taxon>Malacostraca</taxon>
        <taxon>Eumalacostraca</taxon>
        <taxon>Eucarida</taxon>
        <taxon>Decapoda</taxon>
        <taxon>Pleocyemata</taxon>
        <taxon>Brachyura</taxon>
        <taxon>Eubrachyura</taxon>
        <taxon>Portunoidea</taxon>
        <taxon>Portunidae</taxon>
        <taxon>Portuninae</taxon>
        <taxon>Portunus</taxon>
    </lineage>
</organism>
<evidence type="ECO:0000256" key="1">
    <source>
        <dbReference type="SAM" id="MobiDB-lite"/>
    </source>
</evidence>
<comment type="caution">
    <text evidence="2">The sequence shown here is derived from an EMBL/GenBank/DDBJ whole genome shotgun (WGS) entry which is preliminary data.</text>
</comment>
<dbReference type="AlphaFoldDB" id="A0A5B7INL4"/>
<name>A0A5B7INL4_PORTR</name>
<dbReference type="EMBL" id="VSRR010068391">
    <property type="protein sequence ID" value="MPC85412.1"/>
    <property type="molecule type" value="Genomic_DNA"/>
</dbReference>
<keyword evidence="3" id="KW-1185">Reference proteome</keyword>
<feature type="region of interest" description="Disordered" evidence="1">
    <location>
        <begin position="139"/>
        <end position="168"/>
    </location>
</feature>
<gene>
    <name evidence="2" type="ORF">E2C01_080184</name>
</gene>
<sequence>MDVAWQLVTLCARNHYFSDRWRGGVTGRPQGGKVVASVSFRYWYSAVCGGGRRSALAILTEIPVLCEVVVLGIIKGNTRKETPYETPARGGPWQGGSALCPKISPTPVSSRHPVPSLKGMRCTAPVYASRTAPLTSCTLPGADDEGNGDEGTPAIPVQRPVVQASTTG</sequence>
<proteinExistence type="predicted"/>
<evidence type="ECO:0000313" key="3">
    <source>
        <dbReference type="Proteomes" id="UP000324222"/>
    </source>
</evidence>
<reference evidence="2 3" key="1">
    <citation type="submission" date="2019-05" db="EMBL/GenBank/DDBJ databases">
        <title>Another draft genome of Portunus trituberculatus and its Hox gene families provides insights of decapod evolution.</title>
        <authorList>
            <person name="Jeong J.-H."/>
            <person name="Song I."/>
            <person name="Kim S."/>
            <person name="Choi T."/>
            <person name="Kim D."/>
            <person name="Ryu S."/>
            <person name="Kim W."/>
        </authorList>
    </citation>
    <scope>NUCLEOTIDE SEQUENCE [LARGE SCALE GENOMIC DNA]</scope>
    <source>
        <tissue evidence="2">Muscle</tissue>
    </source>
</reference>
<dbReference type="Proteomes" id="UP000324222">
    <property type="component" value="Unassembled WGS sequence"/>
</dbReference>
<evidence type="ECO:0000313" key="2">
    <source>
        <dbReference type="EMBL" id="MPC85412.1"/>
    </source>
</evidence>